<feature type="domain" description="Helicase C-terminal" evidence="3">
    <location>
        <begin position="1206"/>
        <end position="1367"/>
    </location>
</feature>
<gene>
    <name evidence="4" type="ORF">FUA23_18745</name>
</gene>
<protein>
    <submittedName>
        <fullName evidence="4">DEAD/DEAH box helicase</fullName>
    </submittedName>
</protein>
<dbReference type="GO" id="GO:0016787">
    <property type="term" value="F:hydrolase activity"/>
    <property type="evidence" value="ECO:0007669"/>
    <property type="project" value="UniProtKB-KW"/>
</dbReference>
<dbReference type="InterPro" id="IPR014001">
    <property type="entry name" value="Helicase_ATP-bd"/>
</dbReference>
<feature type="domain" description="Helicase ATP-binding" evidence="2">
    <location>
        <begin position="931"/>
        <end position="1088"/>
    </location>
</feature>
<evidence type="ECO:0000259" key="3">
    <source>
        <dbReference type="PROSITE" id="PS51194"/>
    </source>
</evidence>
<keyword evidence="1" id="KW-0378">Hydrolase</keyword>
<dbReference type="PROSITE" id="PS51194">
    <property type="entry name" value="HELICASE_CTER"/>
    <property type="match status" value="1"/>
</dbReference>
<comment type="caution">
    <text evidence="4">The sequence shown here is derived from an EMBL/GenBank/DDBJ whole genome shotgun (WGS) entry which is preliminary data.</text>
</comment>
<name>A0A5C7F8T6_9BACT</name>
<dbReference type="GO" id="GO:0005524">
    <property type="term" value="F:ATP binding"/>
    <property type="evidence" value="ECO:0007669"/>
    <property type="project" value="InterPro"/>
</dbReference>
<dbReference type="InterPro" id="IPR027417">
    <property type="entry name" value="P-loop_NTPase"/>
</dbReference>
<dbReference type="Gene3D" id="3.40.50.10810">
    <property type="entry name" value="Tandem AAA-ATPase domain"/>
    <property type="match status" value="1"/>
</dbReference>
<dbReference type="Pfam" id="PF00271">
    <property type="entry name" value="Helicase_C"/>
    <property type="match status" value="1"/>
</dbReference>
<dbReference type="SUPFAM" id="SSF52540">
    <property type="entry name" value="P-loop containing nucleoside triphosphate hydrolases"/>
    <property type="match status" value="2"/>
</dbReference>
<dbReference type="Pfam" id="PF00176">
    <property type="entry name" value="SNF2-rel_dom"/>
    <property type="match status" value="1"/>
</dbReference>
<dbReference type="SMART" id="SM00487">
    <property type="entry name" value="DEXDc"/>
    <property type="match status" value="1"/>
</dbReference>
<dbReference type="InterPro" id="IPR049730">
    <property type="entry name" value="SNF2/RAD54-like_C"/>
</dbReference>
<dbReference type="Gene3D" id="3.40.50.300">
    <property type="entry name" value="P-loop containing nucleotide triphosphate hydrolases"/>
    <property type="match status" value="1"/>
</dbReference>
<accession>A0A5C7F8T6</accession>
<dbReference type="CDD" id="cd18793">
    <property type="entry name" value="SF2_C_SNF"/>
    <property type="match status" value="1"/>
</dbReference>
<keyword evidence="4" id="KW-0347">Helicase</keyword>
<organism evidence="4 5">
    <name type="scientific">Neolewinella aurantiaca</name>
    <dbReference type="NCBI Taxonomy" id="2602767"/>
    <lineage>
        <taxon>Bacteria</taxon>
        <taxon>Pseudomonadati</taxon>
        <taxon>Bacteroidota</taxon>
        <taxon>Saprospiria</taxon>
        <taxon>Saprospirales</taxon>
        <taxon>Lewinellaceae</taxon>
        <taxon>Neolewinella</taxon>
    </lineage>
</organism>
<dbReference type="EMBL" id="VOXD01000036">
    <property type="protein sequence ID" value="TXF87131.1"/>
    <property type="molecule type" value="Genomic_DNA"/>
</dbReference>
<dbReference type="PROSITE" id="PS51192">
    <property type="entry name" value="HELICASE_ATP_BIND_1"/>
    <property type="match status" value="1"/>
</dbReference>
<dbReference type="InterPro" id="IPR001650">
    <property type="entry name" value="Helicase_C-like"/>
</dbReference>
<evidence type="ECO:0000259" key="2">
    <source>
        <dbReference type="PROSITE" id="PS51192"/>
    </source>
</evidence>
<keyword evidence="4" id="KW-0067">ATP-binding</keyword>
<keyword evidence="5" id="KW-1185">Reference proteome</keyword>
<dbReference type="OrthoDB" id="9760715at2"/>
<dbReference type="InterPro" id="IPR038718">
    <property type="entry name" value="SNF2-like_sf"/>
</dbReference>
<dbReference type="InterPro" id="IPR000330">
    <property type="entry name" value="SNF2_N"/>
</dbReference>
<dbReference type="RefSeq" id="WP_147932303.1">
    <property type="nucleotide sequence ID" value="NZ_VOXD01000036.1"/>
</dbReference>
<dbReference type="SMART" id="SM00490">
    <property type="entry name" value="HELICc"/>
    <property type="match status" value="1"/>
</dbReference>
<dbReference type="GO" id="GO:0004386">
    <property type="term" value="F:helicase activity"/>
    <property type="evidence" value="ECO:0007669"/>
    <property type="project" value="UniProtKB-KW"/>
</dbReference>
<proteinExistence type="predicted"/>
<dbReference type="Proteomes" id="UP000321907">
    <property type="component" value="Unassembled WGS sequence"/>
</dbReference>
<reference evidence="4 5" key="1">
    <citation type="submission" date="2019-08" db="EMBL/GenBank/DDBJ databases">
        <title>Lewinella sp. strain SSH13 Genome sequencing and assembly.</title>
        <authorList>
            <person name="Kim I."/>
        </authorList>
    </citation>
    <scope>NUCLEOTIDE SEQUENCE [LARGE SCALE GENOMIC DNA]</scope>
    <source>
        <strain evidence="4 5">SSH13</strain>
    </source>
</reference>
<keyword evidence="4" id="KW-0547">Nucleotide-binding</keyword>
<evidence type="ECO:0000313" key="4">
    <source>
        <dbReference type="EMBL" id="TXF87131.1"/>
    </source>
</evidence>
<evidence type="ECO:0000313" key="5">
    <source>
        <dbReference type="Proteomes" id="UP000321907"/>
    </source>
</evidence>
<dbReference type="PANTHER" id="PTHR10799">
    <property type="entry name" value="SNF2/RAD54 HELICASE FAMILY"/>
    <property type="match status" value="1"/>
</dbReference>
<dbReference type="CDD" id="cd18012">
    <property type="entry name" value="DEXQc_arch_SWI2_SNF2"/>
    <property type="match status" value="1"/>
</dbReference>
<sequence>MKLTNDFYTQISDLETDTFWVLATTALRNSSYEWSPESVSEVLGAAGYLRRTGEPFSKAFVQATSESLQKKKWAIGFDYGTNFLVSELVIRSVRQYLLAHFNEEADHLAATLLKQYGRRGKLYYNYSKPDQTDKYLLKSFAGKTDVVGKILNEIYPAYEEQEWGGVELECDVCGDEVEAASLFLPPYPPGFLAAIPKKIRFGIAHVFAQQPQIFLSQAHSELWGLVEQQTAKHPQLVVRAAMNFLPNLPPGAGADLWERFPDLAIVAGWAAGRDSPANDQAFFDPCPARPNLAWHLRAVARMNANQVAPETLRPAFSRLKYLQNSTLAAQLQAGQKPDGRFYAFRDLGLYALAINFLTLIWIGEDDKLNIESSVHIGIGRLNASPTSWLYGQLASVMARITSFKEDAERWQKIALDSAQVNGHRYFDNLMEPPAEWETFLNSLEVGGAAAGAKKVEQAVEGDKRIIYVYDAGRETLLVREQKMGKKGWSAGRKIEWSKFADQVTALQDKAVVPALRTYRNAPVIDSPYMYWDNEAYKADVPHALYLLAGHPHVFEDDRKRVPLTVETAEPQLLVDHDEDGNLTVRMEPPALKEGYTVRRAGPGKLVVYQVSESLMEITKHIPETGMTLPAAAAGRFERVLPRLRKTLDVQSSTDWMNQDLPEVMGLPLPCFHLVPLGDSEHRLEIFIKPIPEGNFYFRPNEGLSRSLIATEAAGRSVLVRTLEAENAAVKACLKDCPTLSACEFEGNDALLGTDRQTLEVLHELQALTQTDRALLEYPKGQRLRLGQTVDEDQLQVQVASGRDWFRVEAGLQLDEERVIDFELILEGLRNKDKYVKIGEDEYLTLTESLKQRLHKMDGLLHHSRGSMELAPLAGTAFAEALEGLEQVQTDADWQDNLERMAQADKFVPPPPPAAFKAELRDYQLTGYEWLLRLAEWGVGACLADDMGLGKTIQALAVLTERAAGGPALVIAPASVIRNWRTETERFAPTLTPKLIASAAEAKEVIAGLMPGDIALLSFGLLTYISESLLEANFHTLVVDEAQAIKNPTTQRARVVRDLPADWKVATTGTPIENNLAELWSLFRFLNPGLFGSYARFRQQYETPIVKHQDEARAEQLRRIARPFILRRRKDDVLKELPPKTEIVRTVEPGPEEKSLYEALRRKALRDIDDADQMKRRFVVLQQLTQLRQAACHPKLLNKKSKVPSAKLVAVGETIQEILAGGHKALVFSQFVGHLKLVEKWVKSEKISYQYLDGSTPGKTRQKRVEAFQDGEGELFLISLKAGGTGLNLTAADYVLHLDPWWNPAVEDQASDRAHRMGQQNPVTVYRFVSEGTIEEQILELHAAKRDLADRLLAGTDGAGKLSVDDVVKLLREG</sequence>
<evidence type="ECO:0000256" key="1">
    <source>
        <dbReference type="ARBA" id="ARBA00022801"/>
    </source>
</evidence>